<dbReference type="InterPro" id="IPR024084">
    <property type="entry name" value="IsoPropMal-DH-like_dom"/>
</dbReference>
<dbReference type="InterPro" id="IPR036380">
    <property type="entry name" value="Isochorismatase-like_sf"/>
</dbReference>
<evidence type="ECO:0000259" key="4">
    <source>
        <dbReference type="SMART" id="SM01329"/>
    </source>
</evidence>
<dbReference type="Pfam" id="PF00857">
    <property type="entry name" value="Isochorismatase"/>
    <property type="match status" value="1"/>
</dbReference>
<reference evidence="5" key="1">
    <citation type="submission" date="2021-03" db="EMBL/GenBank/DDBJ databases">
        <authorList>
            <person name="Tagirdzhanova G."/>
        </authorList>
    </citation>
    <scope>NUCLEOTIDE SEQUENCE</scope>
</reference>
<dbReference type="SUPFAM" id="SSF52499">
    <property type="entry name" value="Isochorismatase-like hydrolases"/>
    <property type="match status" value="1"/>
</dbReference>
<comment type="caution">
    <text evidence="5">The sequence shown here is derived from an EMBL/GenBank/DDBJ whole genome shotgun (WGS) entry which is preliminary data.</text>
</comment>
<comment type="similarity">
    <text evidence="2">Belongs to the isocitrate and isopropylmalate dehydrogenases family.</text>
</comment>
<sequence>MAVRVAYTVGKGTGMELADIFDRVMTQLSTIYSVPVELHRSSRIYHSYFSLLADCSNQIAIEEEKLLDVLHYEDFCKTQAALGTRVTFKTAINAQSLYLIRQHFQAIKMECFNQGENFLLLIRDQSQGFYTGELYHHHYQCVAAVNLNLGSNEHSISGDSVSRTCQFSKTLTERIIAYSIDRARELWGDAAPDSVNMVYKFHLFDGVFSLWAKEWSKMYGVKINLVQPDTANRNILAFGIRGRQLMIAGNEWADIMHVILLNMFGQGAQETRCTENVYLHPELHGLSEYQTVHGSADDLAGKGIVNPSATVRAAAAILERHAGCKGIEEAMDRALLVLQRHRAVTPDQGGQMSSTDVVDSILDILAKAKMPANALNNQHPLNKFVANGEDQISLGKKTAILLLNFQNDFVTKEGIESEYRGDMARMAGPISHIPRVIDFARKQGHEIIFVRFLGDQRFQLPNLQHRDAVLGKQPKCLEGSWGAEFHPSVKPTPGERVFNKQAHFDAFLCEGFERYLVEHGYEHLVFLGVYCDVCVDSTARTAFQKGYYITVVSDCTTTLHLPFQDSLAFLERLCGARVITHNRLIEM</sequence>
<dbReference type="PANTHER" id="PTHR43540:SF1">
    <property type="entry name" value="ISOCHORISMATASE HYDROLASE"/>
    <property type="match status" value="1"/>
</dbReference>
<dbReference type="OrthoDB" id="167809at2759"/>
<organism evidence="5 6">
    <name type="scientific">Alectoria fallacina</name>
    <dbReference type="NCBI Taxonomy" id="1903189"/>
    <lineage>
        <taxon>Eukaryota</taxon>
        <taxon>Fungi</taxon>
        <taxon>Dikarya</taxon>
        <taxon>Ascomycota</taxon>
        <taxon>Pezizomycotina</taxon>
        <taxon>Lecanoromycetes</taxon>
        <taxon>OSLEUM clade</taxon>
        <taxon>Lecanoromycetidae</taxon>
        <taxon>Lecanorales</taxon>
        <taxon>Lecanorineae</taxon>
        <taxon>Parmeliaceae</taxon>
        <taxon>Alectoria</taxon>
    </lineage>
</organism>
<evidence type="ECO:0000256" key="2">
    <source>
        <dbReference type="ARBA" id="ARBA00007769"/>
    </source>
</evidence>
<evidence type="ECO:0000313" key="5">
    <source>
        <dbReference type="EMBL" id="CAF9942502.1"/>
    </source>
</evidence>
<dbReference type="CDD" id="cd00431">
    <property type="entry name" value="cysteine_hydrolases"/>
    <property type="match status" value="1"/>
</dbReference>
<dbReference type="InterPro" id="IPR000868">
    <property type="entry name" value="Isochorismatase-like_dom"/>
</dbReference>
<dbReference type="InterPro" id="IPR050272">
    <property type="entry name" value="Isochorismatase-like_hydrls"/>
</dbReference>
<comment type="similarity">
    <text evidence="1">Belongs to the isochorismatase family.</text>
</comment>
<dbReference type="SMART" id="SM01329">
    <property type="entry name" value="Iso_dh"/>
    <property type="match status" value="1"/>
</dbReference>
<dbReference type="Gene3D" id="3.40.50.850">
    <property type="entry name" value="Isochorismatase-like"/>
    <property type="match status" value="1"/>
</dbReference>
<keyword evidence="6" id="KW-1185">Reference proteome</keyword>
<dbReference type="AlphaFoldDB" id="A0A8H3J817"/>
<name>A0A8H3J817_9LECA</name>
<gene>
    <name evidence="5" type="ORF">ALECFALPRED_009777</name>
</gene>
<feature type="domain" description="Isopropylmalate dehydrogenase-like" evidence="4">
    <location>
        <begin position="4"/>
        <end position="361"/>
    </location>
</feature>
<dbReference type="GO" id="GO:0016787">
    <property type="term" value="F:hydrolase activity"/>
    <property type="evidence" value="ECO:0007669"/>
    <property type="project" value="UniProtKB-KW"/>
</dbReference>
<accession>A0A8H3J817</accession>
<evidence type="ECO:0000256" key="3">
    <source>
        <dbReference type="ARBA" id="ARBA00022801"/>
    </source>
</evidence>
<evidence type="ECO:0000256" key="1">
    <source>
        <dbReference type="ARBA" id="ARBA00006336"/>
    </source>
</evidence>
<dbReference type="Pfam" id="PF00180">
    <property type="entry name" value="Iso_dh"/>
    <property type="match status" value="1"/>
</dbReference>
<dbReference type="SUPFAM" id="SSF53659">
    <property type="entry name" value="Isocitrate/Isopropylmalate dehydrogenase-like"/>
    <property type="match status" value="1"/>
</dbReference>
<dbReference type="Proteomes" id="UP000664203">
    <property type="component" value="Unassembled WGS sequence"/>
</dbReference>
<dbReference type="Gene3D" id="3.40.718.10">
    <property type="entry name" value="Isopropylmalate Dehydrogenase"/>
    <property type="match status" value="1"/>
</dbReference>
<evidence type="ECO:0000313" key="6">
    <source>
        <dbReference type="Proteomes" id="UP000664203"/>
    </source>
</evidence>
<dbReference type="EMBL" id="CAJPDR010000761">
    <property type="protein sequence ID" value="CAF9942502.1"/>
    <property type="molecule type" value="Genomic_DNA"/>
</dbReference>
<proteinExistence type="inferred from homology"/>
<protein>
    <recommendedName>
        <fullName evidence="4">Isopropylmalate dehydrogenase-like domain-containing protein</fullName>
    </recommendedName>
</protein>
<keyword evidence="3" id="KW-0378">Hydrolase</keyword>
<dbReference type="PANTHER" id="PTHR43540">
    <property type="entry name" value="PEROXYUREIDOACRYLATE/UREIDOACRYLATE AMIDOHYDROLASE-RELATED"/>
    <property type="match status" value="1"/>
</dbReference>